<dbReference type="InterPro" id="IPR020835">
    <property type="entry name" value="Catalase_sf"/>
</dbReference>
<name>A0A178FGA9_TRIVO</name>
<keyword evidence="6" id="KW-0349">Heme</keyword>
<dbReference type="GO" id="GO:0035837">
    <property type="term" value="P:ergot alkaloid biosynthetic process"/>
    <property type="evidence" value="ECO:0007669"/>
    <property type="project" value="UniProtKB-ARBA"/>
</dbReference>
<accession>A0A178FGA9</accession>
<dbReference type="PANTHER" id="PTHR11465:SF9">
    <property type="entry name" value="CATALASE"/>
    <property type="match status" value="1"/>
</dbReference>
<dbReference type="GO" id="GO:0042744">
    <property type="term" value="P:hydrogen peroxide catabolic process"/>
    <property type="evidence" value="ECO:0007669"/>
    <property type="project" value="UniProtKB-KW"/>
</dbReference>
<comment type="similarity">
    <text evidence="3">Belongs to the short-chain dehydrogenases/reductases (SDR) family.</text>
</comment>
<evidence type="ECO:0000256" key="5">
    <source>
        <dbReference type="ARBA" id="ARBA00022589"/>
    </source>
</evidence>
<evidence type="ECO:0000259" key="13">
    <source>
        <dbReference type="SMART" id="SM01060"/>
    </source>
</evidence>
<dbReference type="PANTHER" id="PTHR11465">
    <property type="entry name" value="CATALASE"/>
    <property type="match status" value="1"/>
</dbReference>
<dbReference type="InterPro" id="IPR018028">
    <property type="entry name" value="Catalase"/>
</dbReference>
<keyword evidence="10" id="KW-0408">Iron</keyword>
<dbReference type="Pfam" id="PF00199">
    <property type="entry name" value="Catalase"/>
    <property type="match status" value="1"/>
</dbReference>
<evidence type="ECO:0000256" key="6">
    <source>
        <dbReference type="ARBA" id="ARBA00022617"/>
    </source>
</evidence>
<gene>
    <name evidence="14" type="ORF">A7D00_4608</name>
</gene>
<dbReference type="PROSITE" id="PS00438">
    <property type="entry name" value="CATALASE_2"/>
    <property type="match status" value="1"/>
</dbReference>
<dbReference type="SUPFAM" id="SSF51735">
    <property type="entry name" value="NAD(P)-binding Rossmann-fold domains"/>
    <property type="match status" value="1"/>
</dbReference>
<dbReference type="SMART" id="SM01060">
    <property type="entry name" value="Catalase"/>
    <property type="match status" value="1"/>
</dbReference>
<keyword evidence="5" id="KW-0017">Alkaloid metabolism</keyword>
<sequence length="770" mass="85764">MASVTSKIFAITGGASGIGAATCRLLAKRGAAALCVGDLSSENMKQLEKDIKDINPDTKFHCTVLDVSSPSNVDEWIRDIITTFGDLHGAANIAGIAQGAGLRQAPTILEEDDQQWKKVFQVNLDGVLYSTRAQVRAMKESSSANPGDRSIVNVASIASMSHMPDVFAYGTSKAGCAYFTTCVSQDVMPFGIRANTVSPGITRTPMLPRFVPNAKTQEEVEETYKKEGFSVIEADDVARTIVWLLSEDSCPVFGANINVGALPEIGRAVQQLLQSILKYDFGFQLPTMAPNAADKCPVMNTTGEKCPVMNPNGLSSSTQSRGPRDIYTLEALSHFNREKIPERAVHAKGTGAYGEFEVTADISDICNIDMLLGVGKKTQCVTRFSTTGLERGSSDGVRDLKGMAVKFFTEQGDWDWVSLNFPFFFIRDPAKFPDMIHSQRRDPQTNLLNPNMTWDFVTKNPEALHMTLLQHSDFGTMFTWRTLSSYVGHAFKWVMPDGSFKYVHFFLASDRGPNFTDGSTAKIDPNDPDFATKDLFEAIERGDYPSWTANVQVVDPKDAPKLGFNILDITKHWNLGTYPKGLDTIPSRPFGKLTLNRNVKDYFSEVEKLAFSPSNLVPGVEPSEDPILQARMFAYPDAQRYRLGIDHLKAPLRRKETACQQDLGPEFEKWLSQVTSEAWSHPYEDDYKFAREYYEVLPEFRSQEFQDRMVENLCRSIAPGPEELRKRVFDTFELVSSELARRLREGVEAIVAEKARPDSPSRAQPGQLRL</sequence>
<evidence type="ECO:0000313" key="14">
    <source>
        <dbReference type="EMBL" id="OAL70946.1"/>
    </source>
</evidence>
<dbReference type="OrthoDB" id="6880011at2759"/>
<evidence type="ECO:0000256" key="7">
    <source>
        <dbReference type="ARBA" id="ARBA00022723"/>
    </source>
</evidence>
<evidence type="ECO:0000256" key="10">
    <source>
        <dbReference type="ARBA" id="ARBA00023004"/>
    </source>
</evidence>
<dbReference type="FunFam" id="3.40.50.720:FF:000979">
    <property type="entry name" value="Chanoclavine-I dehydrogenase easD"/>
    <property type="match status" value="1"/>
</dbReference>
<keyword evidence="8" id="KW-0521">NADP</keyword>
<evidence type="ECO:0000256" key="4">
    <source>
        <dbReference type="ARBA" id="ARBA00022559"/>
    </source>
</evidence>
<proteinExistence type="inferred from homology"/>
<evidence type="ECO:0000256" key="2">
    <source>
        <dbReference type="ARBA" id="ARBA00005329"/>
    </source>
</evidence>
<dbReference type="InterPro" id="IPR002226">
    <property type="entry name" value="Catalase_haem_BS"/>
</dbReference>
<dbReference type="GO" id="GO:0046872">
    <property type="term" value="F:metal ion binding"/>
    <property type="evidence" value="ECO:0007669"/>
    <property type="project" value="UniProtKB-KW"/>
</dbReference>
<reference evidence="14 15" key="1">
    <citation type="submission" date="2016-05" db="EMBL/GenBank/DDBJ databases">
        <title>Genome sequencing of Trichophyton violaceum CMCC(F)T3l isolated from hair.</title>
        <authorList>
            <person name="Zhan P."/>
            <person name="Tao Y."/>
            <person name="Liu W."/>
        </authorList>
    </citation>
    <scope>NUCLEOTIDE SEQUENCE [LARGE SCALE GENOMIC DNA]</scope>
    <source>
        <strain evidence="15">CMCC(F)T3l</strain>
    </source>
</reference>
<dbReference type="GO" id="GO:0020037">
    <property type="term" value="F:heme binding"/>
    <property type="evidence" value="ECO:0007669"/>
    <property type="project" value="InterPro"/>
</dbReference>
<dbReference type="AlphaFoldDB" id="A0A178FGA9"/>
<feature type="domain" description="Catalase core" evidence="13">
    <location>
        <begin position="301"/>
        <end position="685"/>
    </location>
</feature>
<evidence type="ECO:0000313" key="15">
    <source>
        <dbReference type="Proteomes" id="UP000243519"/>
    </source>
</evidence>
<keyword evidence="9" id="KW-0560">Oxidoreductase</keyword>
<dbReference type="GO" id="GO:0042542">
    <property type="term" value="P:response to hydrogen peroxide"/>
    <property type="evidence" value="ECO:0007669"/>
    <property type="project" value="TreeGrafter"/>
</dbReference>
<evidence type="ECO:0000256" key="1">
    <source>
        <dbReference type="ARBA" id="ARBA00005107"/>
    </source>
</evidence>
<keyword evidence="11" id="KW-0376">Hydrogen peroxide</keyword>
<dbReference type="GO" id="GO:0005739">
    <property type="term" value="C:mitochondrion"/>
    <property type="evidence" value="ECO:0007669"/>
    <property type="project" value="TreeGrafter"/>
</dbReference>
<evidence type="ECO:0000256" key="11">
    <source>
        <dbReference type="ARBA" id="ARBA00023324"/>
    </source>
</evidence>
<keyword evidence="15" id="KW-1185">Reference proteome</keyword>
<dbReference type="Pfam" id="PF00106">
    <property type="entry name" value="adh_short"/>
    <property type="match status" value="1"/>
</dbReference>
<organism evidence="14 15">
    <name type="scientific">Trichophyton violaceum</name>
    <dbReference type="NCBI Taxonomy" id="34388"/>
    <lineage>
        <taxon>Eukaryota</taxon>
        <taxon>Fungi</taxon>
        <taxon>Dikarya</taxon>
        <taxon>Ascomycota</taxon>
        <taxon>Pezizomycotina</taxon>
        <taxon>Eurotiomycetes</taxon>
        <taxon>Eurotiomycetidae</taxon>
        <taxon>Onygenales</taxon>
        <taxon>Arthrodermataceae</taxon>
        <taxon>Trichophyton</taxon>
    </lineage>
</organism>
<keyword evidence="4" id="KW-0575">Peroxidase</keyword>
<dbReference type="PROSITE" id="PS51402">
    <property type="entry name" value="CATALASE_3"/>
    <property type="match status" value="1"/>
</dbReference>
<dbReference type="InterPro" id="IPR024708">
    <property type="entry name" value="Catalase_AS"/>
</dbReference>
<evidence type="ECO:0000256" key="9">
    <source>
        <dbReference type="ARBA" id="ARBA00023002"/>
    </source>
</evidence>
<evidence type="ECO:0000256" key="8">
    <source>
        <dbReference type="ARBA" id="ARBA00022857"/>
    </source>
</evidence>
<dbReference type="GO" id="GO:0005777">
    <property type="term" value="C:peroxisome"/>
    <property type="evidence" value="ECO:0007669"/>
    <property type="project" value="TreeGrafter"/>
</dbReference>
<dbReference type="SUPFAM" id="SSF56634">
    <property type="entry name" value="Heme-dependent catalase-like"/>
    <property type="match status" value="1"/>
</dbReference>
<comment type="similarity">
    <text evidence="2">Belongs to the catalase family.</text>
</comment>
<dbReference type="PRINTS" id="PR00067">
    <property type="entry name" value="CATALASE"/>
</dbReference>
<dbReference type="InterPro" id="IPR002347">
    <property type="entry name" value="SDR_fam"/>
</dbReference>
<protein>
    <submittedName>
        <fullName evidence="14">Catalase</fullName>
    </submittedName>
</protein>
<comment type="pathway">
    <text evidence="1">Alkaloid biosynthesis; ergot alkaloid biosynthesis.</text>
</comment>
<keyword evidence="7" id="KW-0479">Metal-binding</keyword>
<dbReference type="Gene3D" id="2.40.180.10">
    <property type="entry name" value="Catalase core domain"/>
    <property type="match status" value="1"/>
</dbReference>
<evidence type="ECO:0000256" key="12">
    <source>
        <dbReference type="RuleBase" id="RU004142"/>
    </source>
</evidence>
<dbReference type="InterPro" id="IPR011614">
    <property type="entry name" value="Catalase_core"/>
</dbReference>
<dbReference type="Proteomes" id="UP000243519">
    <property type="component" value="Unassembled WGS sequence"/>
</dbReference>
<dbReference type="PROSITE" id="PS00437">
    <property type="entry name" value="CATALASE_1"/>
    <property type="match status" value="1"/>
</dbReference>
<evidence type="ECO:0000256" key="3">
    <source>
        <dbReference type="ARBA" id="ARBA00006484"/>
    </source>
</evidence>
<comment type="function">
    <text evidence="12">Catalyzes the degradation of hydrogen peroxide (H(2)O(2)) generated by peroxisomal oxidases to water and oxygen, thereby protecting cells from the toxic effects of hydrogen peroxide.</text>
</comment>
<dbReference type="Gene3D" id="3.40.50.720">
    <property type="entry name" value="NAD(P)-binding Rossmann-like Domain"/>
    <property type="match status" value="1"/>
</dbReference>
<dbReference type="EMBL" id="LHPN01000007">
    <property type="protein sequence ID" value="OAL70946.1"/>
    <property type="molecule type" value="Genomic_DNA"/>
</dbReference>
<dbReference type="GO" id="GO:0004096">
    <property type="term" value="F:catalase activity"/>
    <property type="evidence" value="ECO:0007669"/>
    <property type="project" value="InterPro"/>
</dbReference>
<dbReference type="InterPro" id="IPR036291">
    <property type="entry name" value="NAD(P)-bd_dom_sf"/>
</dbReference>
<dbReference type="CDD" id="cd05233">
    <property type="entry name" value="SDR_c"/>
    <property type="match status" value="1"/>
</dbReference>
<comment type="caution">
    <text evidence="14">The sequence shown here is derived from an EMBL/GenBank/DDBJ whole genome shotgun (WGS) entry which is preliminary data.</text>
</comment>